<dbReference type="STRING" id="196109.A0A136J734"/>
<organism evidence="2 3">
    <name type="scientific">Microdochium bolleyi</name>
    <dbReference type="NCBI Taxonomy" id="196109"/>
    <lineage>
        <taxon>Eukaryota</taxon>
        <taxon>Fungi</taxon>
        <taxon>Dikarya</taxon>
        <taxon>Ascomycota</taxon>
        <taxon>Pezizomycotina</taxon>
        <taxon>Sordariomycetes</taxon>
        <taxon>Xylariomycetidae</taxon>
        <taxon>Xylariales</taxon>
        <taxon>Microdochiaceae</taxon>
        <taxon>Microdochium</taxon>
    </lineage>
</organism>
<dbReference type="InParanoid" id="A0A136J734"/>
<evidence type="ECO:0000313" key="3">
    <source>
        <dbReference type="Proteomes" id="UP000070501"/>
    </source>
</evidence>
<dbReference type="EMBL" id="KQ964248">
    <property type="protein sequence ID" value="KXJ92984.1"/>
    <property type="molecule type" value="Genomic_DNA"/>
</dbReference>
<reference evidence="3" key="1">
    <citation type="submission" date="2016-02" db="EMBL/GenBank/DDBJ databases">
        <title>Draft genome sequence of Microdochium bolleyi, a fungal endophyte of beachgrass.</title>
        <authorList>
            <consortium name="DOE Joint Genome Institute"/>
            <person name="David A.S."/>
            <person name="May G."/>
            <person name="Haridas S."/>
            <person name="Lim J."/>
            <person name="Wang M."/>
            <person name="Labutti K."/>
            <person name="Lipzen A."/>
            <person name="Barry K."/>
            <person name="Grigoriev I.V."/>
        </authorList>
    </citation>
    <scope>NUCLEOTIDE SEQUENCE [LARGE SCALE GENOMIC DNA]</scope>
    <source>
        <strain evidence="3">J235TASD1</strain>
    </source>
</reference>
<evidence type="ECO:0000313" key="2">
    <source>
        <dbReference type="EMBL" id="KXJ92984.1"/>
    </source>
</evidence>
<dbReference type="InterPro" id="IPR011333">
    <property type="entry name" value="SKP1/BTB/POZ_sf"/>
</dbReference>
<dbReference type="PROSITE" id="PS50097">
    <property type="entry name" value="BTB"/>
    <property type="match status" value="1"/>
</dbReference>
<name>A0A136J734_9PEZI</name>
<dbReference type="AlphaFoldDB" id="A0A136J734"/>
<proteinExistence type="predicted"/>
<dbReference type="Gene3D" id="3.30.710.10">
    <property type="entry name" value="Potassium Channel Kv1.1, Chain A"/>
    <property type="match status" value="1"/>
</dbReference>
<evidence type="ECO:0000259" key="1">
    <source>
        <dbReference type="PROSITE" id="PS50097"/>
    </source>
</evidence>
<accession>A0A136J734</accession>
<dbReference type="PANTHER" id="PTHR24413">
    <property type="entry name" value="SPECKLE-TYPE POZ PROTEIN"/>
    <property type="match status" value="1"/>
</dbReference>
<dbReference type="InterPro" id="IPR000210">
    <property type="entry name" value="BTB/POZ_dom"/>
</dbReference>
<dbReference type="SUPFAM" id="SSF54695">
    <property type="entry name" value="POZ domain"/>
    <property type="match status" value="1"/>
</dbReference>
<keyword evidence="3" id="KW-1185">Reference proteome</keyword>
<sequence>MGHSFGHRDIELLENGDFADAIVECGPQTWHVHKAIVCKRSEWFKVALDGGFMETNLAKVVIHDFEPARVDWMLKWMYSGSHGLEKLSGLPVNSLVAMVKAYLAADYFMLDDLKPCVIDVLWQDLSAMISKIQQCLTVDCMHSQISKHRGQNAETFYLDFFEGVRDIYLLGPQYDNLRQLFIEFGIRTRAATMHDDVYTELLREVPLFAFDILVQAERGARHCKDVSVVAKDAKCNNCKSRLDTDDVHAAREFYRGKTRNWTCSHCFDGVKQ</sequence>
<feature type="domain" description="BTB" evidence="1">
    <location>
        <begin position="19"/>
        <end position="86"/>
    </location>
</feature>
<protein>
    <recommendedName>
        <fullName evidence="1">BTB domain-containing protein</fullName>
    </recommendedName>
</protein>
<dbReference type="OrthoDB" id="6359816at2759"/>
<gene>
    <name evidence="2" type="ORF">Micbo1qcDRAFT_203133</name>
</gene>
<dbReference type="Proteomes" id="UP000070501">
    <property type="component" value="Unassembled WGS sequence"/>
</dbReference>
<dbReference type="Pfam" id="PF00651">
    <property type="entry name" value="BTB"/>
    <property type="match status" value="1"/>
</dbReference>